<keyword evidence="1" id="KW-0378">Hydrolase</keyword>
<protein>
    <submittedName>
        <fullName evidence="1">Putative metalloprotease</fullName>
    </submittedName>
</protein>
<proteinExistence type="evidence at transcript level"/>
<evidence type="ECO:0000313" key="1">
    <source>
        <dbReference type="EMBL" id="JAA65746.1"/>
    </source>
</evidence>
<reference evidence="1" key="1">
    <citation type="submission" date="2012-12" db="EMBL/GenBank/DDBJ databases">
        <title>Identification and characterization of a phenylalanine ammonia-lyase gene family in Isatis indigotica Fort.</title>
        <authorList>
            <person name="Liu Q."/>
            <person name="Chen J."/>
            <person name="Zhou X."/>
            <person name="Di P."/>
            <person name="Xiao Y."/>
            <person name="Xuan H."/>
            <person name="Zhang L."/>
            <person name="Chen W."/>
        </authorList>
    </citation>
    <scope>NUCLEOTIDE SEQUENCE</scope>
    <source>
        <tissue evidence="1">Salivary gland</tissue>
    </source>
</reference>
<dbReference type="GO" id="GO:0008237">
    <property type="term" value="F:metallopeptidase activity"/>
    <property type="evidence" value="ECO:0007669"/>
    <property type="project" value="UniProtKB-KW"/>
</dbReference>
<accession>A0A0K8R3X8</accession>
<keyword evidence="1" id="KW-0482">Metalloprotease</keyword>
<dbReference type="EMBL" id="GADI01008062">
    <property type="protein sequence ID" value="JAA65746.1"/>
    <property type="molecule type" value="mRNA"/>
</dbReference>
<sequence>MAPVSKHQLSVCTKEALRQIYNNNTKDACWNKTPQPDESSNRSLPATYFQKENYCFTQRQERPFECPVGNKYYIGNATRCRVGCCINNTSDAGGFIYPVPDGTPPSRRGRKTEKFSFDLVRRRVRFVVLT</sequence>
<keyword evidence="1" id="KW-0645">Protease</keyword>
<dbReference type="AlphaFoldDB" id="A0A0K8R3X8"/>
<dbReference type="GO" id="GO:0006508">
    <property type="term" value="P:proteolysis"/>
    <property type="evidence" value="ECO:0007669"/>
    <property type="project" value="UniProtKB-KW"/>
</dbReference>
<organism evidence="1">
    <name type="scientific">Ixodes ricinus</name>
    <name type="common">Common tick</name>
    <name type="synonym">Acarus ricinus</name>
    <dbReference type="NCBI Taxonomy" id="34613"/>
    <lineage>
        <taxon>Eukaryota</taxon>
        <taxon>Metazoa</taxon>
        <taxon>Ecdysozoa</taxon>
        <taxon>Arthropoda</taxon>
        <taxon>Chelicerata</taxon>
        <taxon>Arachnida</taxon>
        <taxon>Acari</taxon>
        <taxon>Parasitiformes</taxon>
        <taxon>Ixodida</taxon>
        <taxon>Ixodoidea</taxon>
        <taxon>Ixodidae</taxon>
        <taxon>Ixodinae</taxon>
        <taxon>Ixodes</taxon>
    </lineage>
</organism>
<name>A0A0K8R3X8_IXORI</name>